<dbReference type="Proteomes" id="UP000626656">
    <property type="component" value="Unassembled WGS sequence"/>
</dbReference>
<keyword evidence="1" id="KW-0812">Transmembrane</keyword>
<organism evidence="2 3">
    <name type="scientific">Bathymodiolus thermophilus thioautotrophic gill symbiont</name>
    <dbReference type="NCBI Taxonomy" id="2360"/>
    <lineage>
        <taxon>Bacteria</taxon>
        <taxon>Pseudomonadati</taxon>
        <taxon>Pseudomonadota</taxon>
        <taxon>Gammaproteobacteria</taxon>
        <taxon>sulfur-oxidizing symbionts</taxon>
    </lineage>
</organism>
<feature type="transmembrane region" description="Helical" evidence="1">
    <location>
        <begin position="174"/>
        <end position="192"/>
    </location>
</feature>
<dbReference type="EMBL" id="CAHJWF010000273">
    <property type="protein sequence ID" value="CAB5504540.1"/>
    <property type="molecule type" value="Genomic_DNA"/>
</dbReference>
<proteinExistence type="predicted"/>
<keyword evidence="1" id="KW-1133">Transmembrane helix</keyword>
<comment type="caution">
    <text evidence="2">The sequence shown here is derived from an EMBL/GenBank/DDBJ whole genome shotgun (WGS) entry which is preliminary data.</text>
</comment>
<feature type="transmembrane region" description="Helical" evidence="1">
    <location>
        <begin position="137"/>
        <end position="162"/>
    </location>
</feature>
<evidence type="ECO:0000313" key="2">
    <source>
        <dbReference type="EMBL" id="CAB5504540.1"/>
    </source>
</evidence>
<gene>
    <name evidence="2" type="ORF">AZO1586I_1301</name>
</gene>
<keyword evidence="1" id="KW-0472">Membrane</keyword>
<evidence type="ECO:0000256" key="1">
    <source>
        <dbReference type="SAM" id="Phobius"/>
    </source>
</evidence>
<accession>A0ABM8M8C0</accession>
<dbReference type="RefSeq" id="WP_202784367.1">
    <property type="nucleotide sequence ID" value="NZ_CAHJWF010000273.1"/>
</dbReference>
<reference evidence="2 3" key="1">
    <citation type="submission" date="2020-05" db="EMBL/GenBank/DDBJ databases">
        <authorList>
            <person name="Petersen J."/>
            <person name="Sayavedra L."/>
        </authorList>
    </citation>
    <scope>NUCLEOTIDE SEQUENCE [LARGE SCALE GENOMIC DNA]</scope>
    <source>
        <strain evidence="2">B azoricus SOX ET2 1586I</strain>
    </source>
</reference>
<protein>
    <submittedName>
        <fullName evidence="2">Uncharacterized protein</fullName>
    </submittedName>
</protein>
<evidence type="ECO:0000313" key="3">
    <source>
        <dbReference type="Proteomes" id="UP000626656"/>
    </source>
</evidence>
<sequence>MEEQKFNNLCSHYKDTFDIHRASIKQRDMLFYGLLVILAVFTLQLSSTEIVVGAVNDYLNKATGIKIDNSADFISTLLCLLLLGFTTKYYQVALKIERQYEYLHMLEKNLNSYYPETKVFTREGGSYLSKYPRFLSWVWFLYTIFFPILIIFSVIIRVISVIGEMQSIEMVNQIIDSFCYLVITISSILYTFQLHKKSIQNIINWTFR</sequence>
<name>A0ABM8M8C0_9GAMM</name>
<keyword evidence="3" id="KW-1185">Reference proteome</keyword>
<feature type="transmembrane region" description="Helical" evidence="1">
    <location>
        <begin position="30"/>
        <end position="53"/>
    </location>
</feature>
<feature type="transmembrane region" description="Helical" evidence="1">
    <location>
        <begin position="73"/>
        <end position="90"/>
    </location>
</feature>